<evidence type="ECO:0000313" key="1">
    <source>
        <dbReference type="EMBL" id="AYN57512.1"/>
    </source>
</evidence>
<name>A0A3G2KEV5_9CAUD</name>
<dbReference type="KEGG" id="vg:55007024"/>
<dbReference type="GO" id="GO:0003677">
    <property type="term" value="F:DNA binding"/>
    <property type="evidence" value="ECO:0007669"/>
    <property type="project" value="InterPro"/>
</dbReference>
<dbReference type="InterPro" id="IPR010982">
    <property type="entry name" value="Lambda_DNA-bd_dom_sf"/>
</dbReference>
<dbReference type="GeneID" id="55007024"/>
<organism evidence="1 2">
    <name type="scientific">Arthrobacter phage Coral</name>
    <dbReference type="NCBI Taxonomy" id="2419951"/>
    <lineage>
        <taxon>Viruses</taxon>
        <taxon>Duplodnaviria</taxon>
        <taxon>Heunggongvirae</taxon>
        <taxon>Uroviricota</taxon>
        <taxon>Caudoviricetes</taxon>
        <taxon>Coralvirus</taxon>
        <taxon>Coralvirus coral</taxon>
    </lineage>
</organism>
<protein>
    <submittedName>
        <fullName evidence="1">Immunity repressor</fullName>
    </submittedName>
</protein>
<dbReference type="RefSeq" id="YP_009815794.1">
    <property type="nucleotide sequence ID" value="NC_048099.1"/>
</dbReference>
<evidence type="ECO:0000313" key="2">
    <source>
        <dbReference type="Proteomes" id="UP000278552"/>
    </source>
</evidence>
<proteinExistence type="predicted"/>
<sequence>MSDQITLAELIRQHQDKTGDSYSIIARRAGLSKAKIGQLASIDQPHMPRIDTLQKIATGLRLPLRVVQQAAMASAGILPDTYDTEQAIDLIVANLRELSPEQLGTAARLIQALRTEERSNRG</sequence>
<dbReference type="Gene3D" id="1.10.260.40">
    <property type="entry name" value="lambda repressor-like DNA-binding domains"/>
    <property type="match status" value="1"/>
</dbReference>
<accession>A0A3G2KEV5</accession>
<keyword evidence="2" id="KW-1185">Reference proteome</keyword>
<dbReference type="Proteomes" id="UP000278552">
    <property type="component" value="Segment"/>
</dbReference>
<dbReference type="EMBL" id="MH834606">
    <property type="protein sequence ID" value="AYN57512.1"/>
    <property type="molecule type" value="Genomic_DNA"/>
</dbReference>
<gene>
    <name evidence="1" type="primary">37</name>
    <name evidence="1" type="ORF">PBI_CORAL_37</name>
</gene>
<reference evidence="1 2" key="1">
    <citation type="submission" date="2018-09" db="EMBL/GenBank/DDBJ databases">
        <authorList>
            <person name="Giglietti G."/>
            <person name="Stoner T.H."/>
            <person name="Garlena R.A."/>
            <person name="Russell D.A."/>
            <person name="Pope W.H."/>
            <person name="Jacobs-Sera D."/>
            <person name="Hatfull G.F."/>
        </authorList>
    </citation>
    <scope>NUCLEOTIDE SEQUENCE [LARGE SCALE GENOMIC DNA]</scope>
</reference>